<dbReference type="SMART" id="SM00421">
    <property type="entry name" value="HTH_LUXR"/>
    <property type="match status" value="1"/>
</dbReference>
<keyword evidence="4" id="KW-1185">Reference proteome</keyword>
<accession>A0ABP3KCB6</accession>
<dbReference type="PANTHER" id="PTHR34293">
    <property type="entry name" value="HTH-TYPE TRANSCRIPTIONAL REGULATOR TRMBL2"/>
    <property type="match status" value="1"/>
</dbReference>
<dbReference type="PANTHER" id="PTHR34293:SF1">
    <property type="entry name" value="HTH-TYPE TRANSCRIPTIONAL REGULATOR TRMBL2"/>
    <property type="match status" value="1"/>
</dbReference>
<dbReference type="Gene3D" id="3.30.870.10">
    <property type="entry name" value="Endonuclease Chain A"/>
    <property type="match status" value="1"/>
</dbReference>
<dbReference type="InterPro" id="IPR000792">
    <property type="entry name" value="Tscrpt_reg_LuxR_C"/>
</dbReference>
<dbReference type="EMBL" id="BAAABY010000032">
    <property type="protein sequence ID" value="GAA0476191.1"/>
    <property type="molecule type" value="Genomic_DNA"/>
</dbReference>
<gene>
    <name evidence="3" type="ORF">GCM10010361_45830</name>
</gene>
<dbReference type="Gene3D" id="1.10.10.10">
    <property type="entry name" value="Winged helix-like DNA-binding domain superfamily/Winged helix DNA-binding domain"/>
    <property type="match status" value="1"/>
</dbReference>
<organism evidence="3 4">
    <name type="scientific">Streptomyces olivaceiscleroticus</name>
    <dbReference type="NCBI Taxonomy" id="68245"/>
    <lineage>
        <taxon>Bacteria</taxon>
        <taxon>Bacillati</taxon>
        <taxon>Actinomycetota</taxon>
        <taxon>Actinomycetes</taxon>
        <taxon>Kitasatosporales</taxon>
        <taxon>Streptomycetaceae</taxon>
        <taxon>Streptomyces</taxon>
    </lineage>
</organism>
<evidence type="ECO:0000313" key="4">
    <source>
        <dbReference type="Proteomes" id="UP001500909"/>
    </source>
</evidence>
<sequence length="288" mass="31342">MGVRGVNNANGVNEGQNGQGSARLGPTPEGAEGTLRRLAEQLDELSRLTVGRPIDGIGGVPEAPATPVEPLICHLHGLDDIEKAINKALSGARREILTAQPDGPRPGPVLEKALDSVRRHIEAGVAMRTLYQHTTRFDEATKKYVRAVSDYGVRVRTLAEFFDRLIVIDDAVAFISANESRTHAIAIREPAVVRFLKDAFERSWDRAKAFPFVPLHAAKAAGEVIPSLRESISSLLIGGYSDKRIARRLGISERSLQGHIAAMKQELGAHTRVQLGYLLARNETTIVL</sequence>
<dbReference type="SUPFAM" id="SSF46894">
    <property type="entry name" value="C-terminal effector domain of the bipartite response regulators"/>
    <property type="match status" value="1"/>
</dbReference>
<feature type="compositionally biased region" description="Low complexity" evidence="1">
    <location>
        <begin position="1"/>
        <end position="20"/>
    </location>
</feature>
<protein>
    <recommendedName>
        <fullName evidence="2">HTH luxR-type domain-containing protein</fullName>
    </recommendedName>
</protein>
<evidence type="ECO:0000313" key="3">
    <source>
        <dbReference type="EMBL" id="GAA0476191.1"/>
    </source>
</evidence>
<dbReference type="Pfam" id="PF00196">
    <property type="entry name" value="GerE"/>
    <property type="match status" value="1"/>
</dbReference>
<evidence type="ECO:0000259" key="2">
    <source>
        <dbReference type="SMART" id="SM00421"/>
    </source>
</evidence>
<dbReference type="Proteomes" id="UP001500909">
    <property type="component" value="Unassembled WGS sequence"/>
</dbReference>
<feature type="domain" description="HTH luxR-type" evidence="2">
    <location>
        <begin position="223"/>
        <end position="279"/>
    </location>
</feature>
<comment type="caution">
    <text evidence="3">The sequence shown here is derived from an EMBL/GenBank/DDBJ whole genome shotgun (WGS) entry which is preliminary data.</text>
</comment>
<proteinExistence type="predicted"/>
<evidence type="ECO:0000256" key="1">
    <source>
        <dbReference type="SAM" id="MobiDB-lite"/>
    </source>
</evidence>
<dbReference type="InterPro" id="IPR016032">
    <property type="entry name" value="Sig_transdc_resp-reg_C-effctor"/>
</dbReference>
<reference evidence="4" key="1">
    <citation type="journal article" date="2019" name="Int. J. Syst. Evol. Microbiol.">
        <title>The Global Catalogue of Microorganisms (GCM) 10K type strain sequencing project: providing services to taxonomists for standard genome sequencing and annotation.</title>
        <authorList>
            <consortium name="The Broad Institute Genomics Platform"/>
            <consortium name="The Broad Institute Genome Sequencing Center for Infectious Disease"/>
            <person name="Wu L."/>
            <person name="Ma J."/>
        </authorList>
    </citation>
    <scope>NUCLEOTIDE SEQUENCE [LARGE SCALE GENOMIC DNA]</scope>
    <source>
        <strain evidence="4">JCM 4805</strain>
    </source>
</reference>
<feature type="region of interest" description="Disordered" evidence="1">
    <location>
        <begin position="1"/>
        <end position="31"/>
    </location>
</feature>
<name>A0ABP3KCB6_9ACTN</name>
<dbReference type="InterPro" id="IPR051797">
    <property type="entry name" value="TrmB-like"/>
</dbReference>
<dbReference type="SUPFAM" id="SSF56024">
    <property type="entry name" value="Phospholipase D/nuclease"/>
    <property type="match status" value="1"/>
</dbReference>
<dbReference type="InterPro" id="IPR036388">
    <property type="entry name" value="WH-like_DNA-bd_sf"/>
</dbReference>